<evidence type="ECO:0000256" key="1">
    <source>
        <dbReference type="ARBA" id="ARBA00000958"/>
    </source>
</evidence>
<keyword evidence="14 20" id="KW-0472">Membrane</keyword>
<keyword evidence="23" id="KW-1185">Reference proteome</keyword>
<evidence type="ECO:0000256" key="21">
    <source>
        <dbReference type="SAM" id="Phobius"/>
    </source>
</evidence>
<keyword evidence="8 20" id="KW-0444">Lipid biosynthesis</keyword>
<feature type="transmembrane region" description="Helical" evidence="21">
    <location>
        <begin position="188"/>
        <end position="208"/>
    </location>
</feature>
<evidence type="ECO:0000256" key="13">
    <source>
        <dbReference type="ARBA" id="ARBA00023098"/>
    </source>
</evidence>
<protein>
    <recommendedName>
        <fullName evidence="6 20">Phosphatidylcholine synthase</fullName>
        <shortName evidence="20">PC synthase</shortName>
        <shortName evidence="20">PCS</shortName>
        <ecNumber evidence="5 20">2.7.8.24</ecNumber>
    </recommendedName>
    <alternativeName>
        <fullName evidence="18 20">CDP-diglyceride-choline O-phosphatidyltransferase</fullName>
    </alternativeName>
</protein>
<evidence type="ECO:0000256" key="20">
    <source>
        <dbReference type="PIRNR" id="PIRNR000851"/>
    </source>
</evidence>
<comment type="caution">
    <text evidence="22">The sequence shown here is derived from an EMBL/GenBank/DDBJ whole genome shotgun (WGS) entry which is preliminary data.</text>
</comment>
<evidence type="ECO:0000256" key="5">
    <source>
        <dbReference type="ARBA" id="ARBA00013195"/>
    </source>
</evidence>
<comment type="similarity">
    <text evidence="4 20">Belongs to the CDP-alcohol phosphatidyltransferase class-I family.</text>
</comment>
<comment type="cofactor">
    <cofactor evidence="2 20">
        <name>Mn(2+)</name>
        <dbReference type="ChEBI" id="CHEBI:29035"/>
    </cofactor>
</comment>
<organism evidence="22 23">
    <name type="scientific">Sinorhizobium glycinis</name>
    <dbReference type="NCBI Taxonomy" id="1472378"/>
    <lineage>
        <taxon>Bacteria</taxon>
        <taxon>Pseudomonadati</taxon>
        <taxon>Pseudomonadota</taxon>
        <taxon>Alphaproteobacteria</taxon>
        <taxon>Hyphomicrobiales</taxon>
        <taxon>Rhizobiaceae</taxon>
        <taxon>Sinorhizobium/Ensifer group</taxon>
        <taxon>Sinorhizobium</taxon>
    </lineage>
</organism>
<comment type="subcellular location">
    <subcellularLocation>
        <location evidence="3 20">Cell inner membrane</location>
        <topology evidence="3 20">Multi-pass membrane protein</topology>
    </subcellularLocation>
</comment>
<dbReference type="FunFam" id="1.20.120.1760:FF:000009">
    <property type="entry name" value="Phosphatidylcholine synthase"/>
    <property type="match status" value="1"/>
</dbReference>
<dbReference type="EC" id="2.7.8.24" evidence="5 20"/>
<keyword evidence="15 20" id="KW-0594">Phospholipid biosynthesis</keyword>
<feature type="transmembrane region" description="Helical" evidence="21">
    <location>
        <begin position="107"/>
        <end position="124"/>
    </location>
</feature>
<keyword evidence="16 20" id="KW-0464">Manganese</keyword>
<keyword evidence="9 20" id="KW-0997">Cell inner membrane</keyword>
<dbReference type="InterPro" id="IPR026027">
    <property type="entry name" value="PcS"/>
</dbReference>
<dbReference type="InterPro" id="IPR043130">
    <property type="entry name" value="CDP-OH_PTrfase_TM_dom"/>
</dbReference>
<evidence type="ECO:0000256" key="19">
    <source>
        <dbReference type="ARBA" id="ARBA00037468"/>
    </source>
</evidence>
<name>A0A178Y4W1_9HYPH</name>
<keyword evidence="11 21" id="KW-0812">Transmembrane</keyword>
<dbReference type="STRING" id="1472378.AU381_14715"/>
<dbReference type="EMBL" id="LPUX01000050">
    <property type="protein sequence ID" value="OAP42446.1"/>
    <property type="molecule type" value="Genomic_DNA"/>
</dbReference>
<feature type="transmembrane region" description="Helical" evidence="21">
    <location>
        <begin position="158"/>
        <end position="176"/>
    </location>
</feature>
<dbReference type="GO" id="GO:0050520">
    <property type="term" value="F:phosphatidylcholine synthase activity"/>
    <property type="evidence" value="ECO:0007669"/>
    <property type="project" value="UniProtKB-EC"/>
</dbReference>
<evidence type="ECO:0000256" key="16">
    <source>
        <dbReference type="ARBA" id="ARBA00023211"/>
    </source>
</evidence>
<dbReference type="AlphaFoldDB" id="A0A178Y4W1"/>
<evidence type="ECO:0000256" key="3">
    <source>
        <dbReference type="ARBA" id="ARBA00004429"/>
    </source>
</evidence>
<dbReference type="GO" id="GO:0005886">
    <property type="term" value="C:plasma membrane"/>
    <property type="evidence" value="ECO:0007669"/>
    <property type="project" value="UniProtKB-SubCell"/>
</dbReference>
<dbReference type="Gene3D" id="1.20.120.1760">
    <property type="match status" value="1"/>
</dbReference>
<proteinExistence type="inferred from homology"/>
<evidence type="ECO:0000313" key="23">
    <source>
        <dbReference type="Proteomes" id="UP000094025"/>
    </source>
</evidence>
<feature type="transmembrane region" description="Helical" evidence="21">
    <location>
        <begin position="133"/>
        <end position="152"/>
    </location>
</feature>
<dbReference type="PIRSF" id="PIRSF000851">
    <property type="entry name" value="PcS"/>
    <property type="match status" value="1"/>
</dbReference>
<evidence type="ECO:0000256" key="9">
    <source>
        <dbReference type="ARBA" id="ARBA00022519"/>
    </source>
</evidence>
<keyword evidence="13 20" id="KW-0443">Lipid metabolism</keyword>
<evidence type="ECO:0000256" key="4">
    <source>
        <dbReference type="ARBA" id="ARBA00010441"/>
    </source>
</evidence>
<keyword evidence="7 20" id="KW-1003">Cell membrane</keyword>
<dbReference type="NCBIfam" id="NF045884">
    <property type="entry name" value="PhCholSynAgro"/>
    <property type="match status" value="1"/>
</dbReference>
<evidence type="ECO:0000256" key="14">
    <source>
        <dbReference type="ARBA" id="ARBA00023136"/>
    </source>
</evidence>
<reference evidence="22 23" key="1">
    <citation type="journal article" date="2016" name="Int. J. Syst. Evol. Microbiol.">
        <title>Ensifer glycinis sp. nov., an novel rhizobial species associated with Glycine spp.</title>
        <authorList>
            <person name="Yan H."/>
            <person name="Yan J."/>
            <person name="Sui X.H."/>
            <person name="Wang E.T."/>
            <person name="Chen W.X."/>
            <person name="Zhang X.X."/>
            <person name="Chen W.F."/>
        </authorList>
    </citation>
    <scope>NUCLEOTIDE SEQUENCE [LARGE SCALE GENOMIC DNA]</scope>
    <source>
        <strain evidence="22 23">CCBAU 23380</strain>
    </source>
</reference>
<gene>
    <name evidence="22" type="ORF">AU381_14715</name>
</gene>
<evidence type="ECO:0000256" key="7">
    <source>
        <dbReference type="ARBA" id="ARBA00022475"/>
    </source>
</evidence>
<dbReference type="OrthoDB" id="350520at2"/>
<dbReference type="RefSeq" id="WP_064240290.1">
    <property type="nucleotide sequence ID" value="NZ_LPUX01000050.1"/>
</dbReference>
<evidence type="ECO:0000256" key="12">
    <source>
        <dbReference type="ARBA" id="ARBA00022989"/>
    </source>
</evidence>
<keyword evidence="10 20" id="KW-0808">Transferase</keyword>
<sequence length="241" mass="26918">MKFFNYRRVPYAEIRAFSVHMLTASGSFLAFLGVVAAAENRFVDMFWWLGLALLVDGIDGPIARKVQVKEVLPNWSGDTLDNVIDYVTYVLLPAFALYQSGMIGEPWSFVAAGAIVVSSAIYYADMGMKTDEYFFSGFPVVWNMIVFTLFVIQASEVTASIAVFLSVVLTFLPINFLHPVRVKRLRPLNLGVFMVWSALGMYALLLHFETPPWVVVGAVATGIYLYVIGFVLQIFPNLGRV</sequence>
<evidence type="ECO:0000256" key="17">
    <source>
        <dbReference type="ARBA" id="ARBA00023264"/>
    </source>
</evidence>
<evidence type="ECO:0000256" key="6">
    <source>
        <dbReference type="ARBA" id="ARBA00015623"/>
    </source>
</evidence>
<evidence type="ECO:0000313" key="22">
    <source>
        <dbReference type="EMBL" id="OAP42446.1"/>
    </source>
</evidence>
<evidence type="ECO:0000256" key="8">
    <source>
        <dbReference type="ARBA" id="ARBA00022516"/>
    </source>
</evidence>
<comment type="catalytic activity">
    <reaction evidence="1 20">
        <text>a CDP-1,2-diacyl-sn-glycerol + choline = a 1,2-diacyl-sn-glycero-3-phosphocholine + CMP + H(+)</text>
        <dbReference type="Rhea" id="RHEA:14597"/>
        <dbReference type="ChEBI" id="CHEBI:15354"/>
        <dbReference type="ChEBI" id="CHEBI:15378"/>
        <dbReference type="ChEBI" id="CHEBI:57643"/>
        <dbReference type="ChEBI" id="CHEBI:58332"/>
        <dbReference type="ChEBI" id="CHEBI:60377"/>
        <dbReference type="EC" id="2.7.8.24"/>
    </reaction>
</comment>
<evidence type="ECO:0000256" key="10">
    <source>
        <dbReference type="ARBA" id="ARBA00022679"/>
    </source>
</evidence>
<accession>A0A178Y4W1</accession>
<dbReference type="Pfam" id="PF01066">
    <property type="entry name" value="CDP-OH_P_transf"/>
    <property type="match status" value="1"/>
</dbReference>
<comment type="function">
    <text evidence="19 20">Condenses choline with CDP-diglyceride to produce phosphatidylcholine and CMP.</text>
</comment>
<dbReference type="GO" id="GO:0008654">
    <property type="term" value="P:phospholipid biosynthetic process"/>
    <property type="evidence" value="ECO:0007669"/>
    <property type="project" value="UniProtKB-KW"/>
</dbReference>
<keyword evidence="17 20" id="KW-1208">Phospholipid metabolism</keyword>
<evidence type="ECO:0000256" key="18">
    <source>
        <dbReference type="ARBA" id="ARBA00033321"/>
    </source>
</evidence>
<dbReference type="InterPro" id="IPR000462">
    <property type="entry name" value="CDP-OH_P_trans"/>
</dbReference>
<evidence type="ECO:0000256" key="11">
    <source>
        <dbReference type="ARBA" id="ARBA00022692"/>
    </source>
</evidence>
<feature type="transmembrane region" description="Helical" evidence="21">
    <location>
        <begin position="214"/>
        <end position="235"/>
    </location>
</feature>
<evidence type="ECO:0000256" key="15">
    <source>
        <dbReference type="ARBA" id="ARBA00023209"/>
    </source>
</evidence>
<keyword evidence="12 21" id="KW-1133">Transmembrane helix</keyword>
<evidence type="ECO:0000256" key="2">
    <source>
        <dbReference type="ARBA" id="ARBA00001936"/>
    </source>
</evidence>
<dbReference type="Proteomes" id="UP000094025">
    <property type="component" value="Unassembled WGS sequence"/>
</dbReference>